<evidence type="ECO:0000259" key="9">
    <source>
        <dbReference type="Pfam" id="PF14748"/>
    </source>
</evidence>
<evidence type="ECO:0000256" key="6">
    <source>
        <dbReference type="PIRSR" id="PIRSR000193-1"/>
    </source>
</evidence>
<comment type="function">
    <text evidence="4">Catalyzes the reduction of 1-pyrroline-5-carboxylate (PCA) to L-proline.</text>
</comment>
<comment type="pathway">
    <text evidence="4 7">Amino-acid biosynthesis; L-proline biosynthesis; L-proline from L-glutamate 5-semialdehyde: step 1/1.</text>
</comment>
<proteinExistence type="inferred from homology"/>
<evidence type="ECO:0000256" key="7">
    <source>
        <dbReference type="RuleBase" id="RU003903"/>
    </source>
</evidence>
<name>A0A2U0SL82_9PAST</name>
<feature type="binding site" evidence="6">
    <location>
        <position position="56"/>
    </location>
    <ligand>
        <name>NADPH</name>
        <dbReference type="ChEBI" id="CHEBI:57783"/>
    </ligand>
</feature>
<evidence type="ECO:0000313" key="10">
    <source>
        <dbReference type="EMBL" id="PVX32082.1"/>
    </source>
</evidence>
<feature type="binding site" evidence="6">
    <location>
        <begin position="9"/>
        <end position="14"/>
    </location>
    <ligand>
        <name>NADP(+)</name>
        <dbReference type="ChEBI" id="CHEBI:58349"/>
    </ligand>
</feature>
<dbReference type="GO" id="GO:0004735">
    <property type="term" value="F:pyrroline-5-carboxylate reductase activity"/>
    <property type="evidence" value="ECO:0007669"/>
    <property type="project" value="UniProtKB-UniRule"/>
</dbReference>
<dbReference type="Gene3D" id="3.40.50.720">
    <property type="entry name" value="NAD(P)-binding Rossmann-like Domain"/>
    <property type="match status" value="1"/>
</dbReference>
<keyword evidence="4 7" id="KW-0641">Proline biosynthesis</keyword>
<evidence type="ECO:0000259" key="8">
    <source>
        <dbReference type="Pfam" id="PF03807"/>
    </source>
</evidence>
<feature type="domain" description="Pyrroline-5-carboxylate reductase dimerisation" evidence="9">
    <location>
        <begin position="162"/>
        <end position="267"/>
    </location>
</feature>
<sequence>MQHKSICFIGGGNMTQAIVFGLLKQGYPAAHITVCDHNETKLALFAERGVQISTNNEQSVKQAEVVVLAVKPQAAEAACAALSAVDFSDKLLISIMAAISSQRLTALLPSAHNIVRVMPNTPALVSEGMAGLFAPTNVVAEFKQFAQELLSAVGKTCWVEQESDMHVVTAASGSSPAYFFLFMEAMQQALSNMGLTEQQAREFIQQSALGAAKMVVEKPQFSFTTLRENVTSKGGTTAAALAIFEQHQLASTVEQAMQACVARSQEMEKLF</sequence>
<keyword evidence="4" id="KW-0963">Cytoplasm</keyword>
<keyword evidence="4 7" id="KW-0028">Amino-acid biosynthesis</keyword>
<dbReference type="HAMAP" id="MF_01925">
    <property type="entry name" value="P5C_reductase"/>
    <property type="match status" value="1"/>
</dbReference>
<dbReference type="SUPFAM" id="SSF48179">
    <property type="entry name" value="6-phosphogluconate dehydrogenase C-terminal domain-like"/>
    <property type="match status" value="1"/>
</dbReference>
<dbReference type="InterPro" id="IPR036291">
    <property type="entry name" value="NAD(P)-bd_dom_sf"/>
</dbReference>
<feature type="domain" description="Pyrroline-5-carboxylate reductase catalytic N-terminal" evidence="8">
    <location>
        <begin position="6"/>
        <end position="97"/>
    </location>
</feature>
<dbReference type="GO" id="GO:0055129">
    <property type="term" value="P:L-proline biosynthetic process"/>
    <property type="evidence" value="ECO:0007669"/>
    <property type="project" value="UniProtKB-UniRule"/>
</dbReference>
<dbReference type="PROSITE" id="PS00521">
    <property type="entry name" value="P5CR"/>
    <property type="match status" value="1"/>
</dbReference>
<keyword evidence="11" id="KW-1185">Reference proteome</keyword>
<dbReference type="RefSeq" id="WP_116632380.1">
    <property type="nucleotide sequence ID" value="NZ_QENU01000016.1"/>
</dbReference>
<comment type="similarity">
    <text evidence="1 4 7">Belongs to the pyrroline-5-carboxylate reductase family.</text>
</comment>
<dbReference type="EMBL" id="QENU01000016">
    <property type="protein sequence ID" value="PVX32082.1"/>
    <property type="molecule type" value="Genomic_DNA"/>
</dbReference>
<evidence type="ECO:0000256" key="1">
    <source>
        <dbReference type="ARBA" id="ARBA00005525"/>
    </source>
</evidence>
<evidence type="ECO:0000256" key="5">
    <source>
        <dbReference type="NCBIfam" id="TIGR00112"/>
    </source>
</evidence>
<dbReference type="Pfam" id="PF03807">
    <property type="entry name" value="F420_oxidored"/>
    <property type="match status" value="1"/>
</dbReference>
<keyword evidence="3 4" id="KW-0560">Oxidoreductase</keyword>
<organism evidence="10 11">
    <name type="scientific">Alitibacter langaaensis DSM 22999</name>
    <dbReference type="NCBI Taxonomy" id="1122935"/>
    <lineage>
        <taxon>Bacteria</taxon>
        <taxon>Pseudomonadati</taxon>
        <taxon>Pseudomonadota</taxon>
        <taxon>Gammaproteobacteria</taxon>
        <taxon>Pasteurellales</taxon>
        <taxon>Pasteurellaceae</taxon>
        <taxon>Alitibacter</taxon>
    </lineage>
</organism>
<keyword evidence="2 4" id="KW-0521">NADP</keyword>
<evidence type="ECO:0000256" key="2">
    <source>
        <dbReference type="ARBA" id="ARBA00022857"/>
    </source>
</evidence>
<dbReference type="InterPro" id="IPR008927">
    <property type="entry name" value="6-PGluconate_DH-like_C_sf"/>
</dbReference>
<dbReference type="InterPro" id="IPR000304">
    <property type="entry name" value="Pyrroline-COOH_reductase"/>
</dbReference>
<dbReference type="AlphaFoldDB" id="A0A2U0SL82"/>
<comment type="subcellular location">
    <subcellularLocation>
        <location evidence="4">Cytoplasm</location>
    </subcellularLocation>
</comment>
<feature type="binding site" evidence="6">
    <location>
        <begin position="69"/>
        <end position="72"/>
    </location>
    <ligand>
        <name>NADP(+)</name>
        <dbReference type="ChEBI" id="CHEBI:58349"/>
    </ligand>
</feature>
<dbReference type="PANTHER" id="PTHR11645">
    <property type="entry name" value="PYRROLINE-5-CARBOXYLATE REDUCTASE"/>
    <property type="match status" value="1"/>
</dbReference>
<dbReference type="OrthoDB" id="9805754at2"/>
<accession>A0A2U0SL82</accession>
<dbReference type="NCBIfam" id="TIGR00112">
    <property type="entry name" value="proC"/>
    <property type="match status" value="1"/>
</dbReference>
<evidence type="ECO:0000256" key="3">
    <source>
        <dbReference type="ARBA" id="ARBA00023002"/>
    </source>
</evidence>
<dbReference type="Pfam" id="PF14748">
    <property type="entry name" value="P5CR_dimer"/>
    <property type="match status" value="1"/>
</dbReference>
<comment type="catalytic activity">
    <reaction evidence="4">
        <text>L-proline + NAD(+) = (S)-1-pyrroline-5-carboxylate + NADH + 2 H(+)</text>
        <dbReference type="Rhea" id="RHEA:14105"/>
        <dbReference type="ChEBI" id="CHEBI:15378"/>
        <dbReference type="ChEBI" id="CHEBI:17388"/>
        <dbReference type="ChEBI" id="CHEBI:57540"/>
        <dbReference type="ChEBI" id="CHEBI:57945"/>
        <dbReference type="ChEBI" id="CHEBI:60039"/>
        <dbReference type="EC" id="1.5.1.2"/>
    </reaction>
</comment>
<dbReference type="PIRSF" id="PIRSF000193">
    <property type="entry name" value="Pyrrol-5-carb_rd"/>
    <property type="match status" value="1"/>
</dbReference>
<dbReference type="Gene3D" id="1.10.3730.10">
    <property type="entry name" value="ProC C-terminal domain-like"/>
    <property type="match status" value="1"/>
</dbReference>
<dbReference type="PANTHER" id="PTHR11645:SF0">
    <property type="entry name" value="PYRROLINE-5-CARBOXYLATE REDUCTASE 3"/>
    <property type="match status" value="1"/>
</dbReference>
<dbReference type="EC" id="1.5.1.2" evidence="4 5"/>
<comment type="caution">
    <text evidence="10">The sequence shown here is derived from an EMBL/GenBank/DDBJ whole genome shotgun (WGS) entry which is preliminary data.</text>
</comment>
<dbReference type="FunFam" id="1.10.3730.10:FF:000001">
    <property type="entry name" value="Pyrroline-5-carboxylate reductase"/>
    <property type="match status" value="1"/>
</dbReference>
<dbReference type="GO" id="GO:0005737">
    <property type="term" value="C:cytoplasm"/>
    <property type="evidence" value="ECO:0007669"/>
    <property type="project" value="UniProtKB-SubCell"/>
</dbReference>
<gene>
    <name evidence="4" type="primary">proC</name>
    <name evidence="10" type="ORF">C8D76_11622</name>
</gene>
<evidence type="ECO:0000256" key="4">
    <source>
        <dbReference type="HAMAP-Rule" id="MF_01925"/>
    </source>
</evidence>
<dbReference type="InterPro" id="IPR028939">
    <property type="entry name" value="P5C_Rdtase_cat_N"/>
</dbReference>
<dbReference type="Proteomes" id="UP000245909">
    <property type="component" value="Unassembled WGS sequence"/>
</dbReference>
<protein>
    <recommendedName>
        <fullName evidence="4 5">Pyrroline-5-carboxylate reductase</fullName>
        <shortName evidence="4">P5C reductase</shortName>
        <shortName evidence="4">P5CR</shortName>
        <ecNumber evidence="4 5">1.5.1.2</ecNumber>
    </recommendedName>
    <alternativeName>
        <fullName evidence="4">PCA reductase</fullName>
    </alternativeName>
</protein>
<evidence type="ECO:0000313" key="11">
    <source>
        <dbReference type="Proteomes" id="UP000245909"/>
    </source>
</evidence>
<dbReference type="UniPathway" id="UPA00098">
    <property type="reaction ID" value="UER00361"/>
</dbReference>
<dbReference type="InterPro" id="IPR053790">
    <property type="entry name" value="P5CR-like_CS"/>
</dbReference>
<comment type="catalytic activity">
    <reaction evidence="4 7">
        <text>L-proline + NADP(+) = (S)-1-pyrroline-5-carboxylate + NADPH + 2 H(+)</text>
        <dbReference type="Rhea" id="RHEA:14109"/>
        <dbReference type="ChEBI" id="CHEBI:15378"/>
        <dbReference type="ChEBI" id="CHEBI:17388"/>
        <dbReference type="ChEBI" id="CHEBI:57783"/>
        <dbReference type="ChEBI" id="CHEBI:58349"/>
        <dbReference type="ChEBI" id="CHEBI:60039"/>
        <dbReference type="EC" id="1.5.1.2"/>
    </reaction>
</comment>
<reference evidence="10 11" key="1">
    <citation type="submission" date="2018-05" db="EMBL/GenBank/DDBJ databases">
        <title>Genomic Encyclopedia of Type Strains, Phase IV (KMG-IV): sequencing the most valuable type-strain genomes for metagenomic binning, comparative biology and taxonomic classification.</title>
        <authorList>
            <person name="Goeker M."/>
        </authorList>
    </citation>
    <scope>NUCLEOTIDE SEQUENCE [LARGE SCALE GENOMIC DNA]</scope>
    <source>
        <strain evidence="10 11">DSM 22999</strain>
    </source>
</reference>
<dbReference type="SUPFAM" id="SSF51735">
    <property type="entry name" value="NAD(P)-binding Rossmann-fold domains"/>
    <property type="match status" value="1"/>
</dbReference>
<dbReference type="InterPro" id="IPR029036">
    <property type="entry name" value="P5CR_dimer"/>
</dbReference>